<protein>
    <recommendedName>
        <fullName evidence="3">Large polyvalent protein associated domain-containing protein</fullName>
    </recommendedName>
</protein>
<accession>A0A218MMA8</accession>
<name>A0A218MMA8_9VIRU</name>
<sequence>MSKALSEEFDSVRNFYKDVLPDDSGLKQFLTSNLKSYIRQSFGVFTNPQFKVDPKLKEKAIDFVVDRIRNNESLVELAVKGSVENTDIAIRNFARQQVDDLLATVKTEGFDPIIQLQKIAKENLKLDDVYVQTGEELPDVIRKLLGEEQGLRSSVMQTTASLVTQAANLKNYNRIGELLLRQGRLFASRDEAVRAGVVNPVSVGRVPGLGLLDSGITQLYGSKEVTGMLRGSLGQLDKFMESSIYQGMIAYKAGVQTGKTVLSPATQTRNFGSAAAFVLNNGWIGGKASVSDAIKITLDDIFGAGRTFNEEELIKNITRKSELGVIDENIVASELSAVLADIKSGKIGTFGTIASAADNSKLMKTATRLYSGGDNVWKWYGHEYLKSQLKGGFKNINEVKKAVKDDFGITEFNPKNMYEAIEEYAGMLVRELMPTYSKVPPMIQAIRKIPFIGNFVSFPAEIIRTSFATSTLAMKHIASDNATLRAMGYRSLMGQAATLWALNEGARGLGYAMTNITPEQIRTYKDEFAADYMKYSDLIPISNLDKRKGTFKVFDMSRYNPYDLISSTVNNLIVRATDPKTKLDPDRIETDVLSEYFGASGPLLDLLNGTLFGLSIGTEGVYEALTGKTKTGSSVYSESDTALEKFDKAIMHIFNKNEPGVISSAQRVTAALAGDVSGTGQPIEIGDEAFKLIGGSTVTVDVPGSFAFKISEFQNTFKEPRVSEGWYSTKNYQQRGPEQLVREYNDMNEEAFREQYRFYQAVQSALSSKLMSRRQIEEALEDRKISKKVIDNILRGRFTPLSWGRGGLEARYQKIKKANPRIRVGERYFIPERQLDRAKDRWERQTFRAFEMQRKEPEQVSQAPIVPTQTQTAQPDLPVPPLPDTGTPEIAPNQMANVSGTAVSPQTGLTNSESVYLSPTEQLYRRKERGLA</sequence>
<evidence type="ECO:0008006" key="3">
    <source>
        <dbReference type="Google" id="ProtNLM"/>
    </source>
</evidence>
<evidence type="ECO:0000256" key="1">
    <source>
        <dbReference type="SAM" id="MobiDB-lite"/>
    </source>
</evidence>
<dbReference type="EMBL" id="KY052835">
    <property type="protein sequence ID" value="ASF00430.1"/>
    <property type="molecule type" value="Genomic_DNA"/>
</dbReference>
<organism evidence="2">
    <name type="scientific">uncultured virus</name>
    <dbReference type="NCBI Taxonomy" id="340016"/>
    <lineage>
        <taxon>Viruses</taxon>
        <taxon>environmental samples</taxon>
    </lineage>
</organism>
<evidence type="ECO:0000313" key="2">
    <source>
        <dbReference type="EMBL" id="ASF00430.1"/>
    </source>
</evidence>
<feature type="region of interest" description="Disordered" evidence="1">
    <location>
        <begin position="854"/>
        <end position="879"/>
    </location>
</feature>
<reference evidence="2" key="1">
    <citation type="submission" date="2016-10" db="EMBL/GenBank/DDBJ databases">
        <authorList>
            <person name="Varghese N."/>
        </authorList>
    </citation>
    <scope>NUCLEOTIDE SEQUENCE</scope>
</reference>
<proteinExistence type="predicted"/>
<feature type="compositionally biased region" description="Polar residues" evidence="1">
    <location>
        <begin position="859"/>
        <end position="874"/>
    </location>
</feature>
<reference evidence="2" key="2">
    <citation type="journal article" date="2017" name="Nat. Commun.">
        <title>Single-virus genomics reveals hidden cosmopolitan and abundant viruses.</title>
        <authorList>
            <person name="Martinez-Hernandez F."/>
            <person name="Fornas O."/>
            <person name="Lluesma Gomez M."/>
            <person name="Bolduc B."/>
            <person name="de la Cruz Pena M.J."/>
            <person name="Martinez J.M."/>
            <person name="Anton J."/>
            <person name="Gasol J.M."/>
            <person name="Rosselli R."/>
            <person name="Rodriguez-Valera F."/>
            <person name="Sullivan M.B."/>
            <person name="Acinas S.G."/>
            <person name="Martinez-Garcia M."/>
        </authorList>
    </citation>
    <scope>NUCLEOTIDE SEQUENCE</scope>
</reference>